<evidence type="ECO:0000256" key="5">
    <source>
        <dbReference type="ARBA" id="ARBA00023136"/>
    </source>
</evidence>
<dbReference type="EMBL" id="MDYL01000012">
    <property type="protein sequence ID" value="OQD74088.1"/>
    <property type="molecule type" value="Genomic_DNA"/>
</dbReference>
<evidence type="ECO:0000256" key="3">
    <source>
        <dbReference type="ARBA" id="ARBA00022692"/>
    </source>
</evidence>
<gene>
    <name evidence="12" type="ORF">PENDEC_c012G00822</name>
</gene>
<feature type="transmembrane region" description="Helical" evidence="10">
    <location>
        <begin position="108"/>
        <end position="127"/>
    </location>
</feature>
<dbReference type="STRING" id="69771.A0A1V6PAN7"/>
<dbReference type="AlphaFoldDB" id="A0A1V6PAN7"/>
<dbReference type="Pfam" id="PF01529">
    <property type="entry name" value="DHHC"/>
    <property type="match status" value="1"/>
</dbReference>
<evidence type="ECO:0000256" key="6">
    <source>
        <dbReference type="ARBA" id="ARBA00023139"/>
    </source>
</evidence>
<dbReference type="GO" id="GO:0006612">
    <property type="term" value="P:protein targeting to membrane"/>
    <property type="evidence" value="ECO:0007669"/>
    <property type="project" value="TreeGrafter"/>
</dbReference>
<feature type="transmembrane region" description="Helical" evidence="10">
    <location>
        <begin position="261"/>
        <end position="284"/>
    </location>
</feature>
<feature type="transmembrane region" description="Helical" evidence="10">
    <location>
        <begin position="197"/>
        <end position="216"/>
    </location>
</feature>
<feature type="transmembrane region" description="Helical" evidence="10">
    <location>
        <begin position="78"/>
        <end position="96"/>
    </location>
</feature>
<keyword evidence="5 10" id="KW-0472">Membrane</keyword>
<comment type="subcellular location">
    <subcellularLocation>
        <location evidence="1">Membrane</location>
        <topology evidence="1">Multi-pass membrane protein</topology>
    </subcellularLocation>
</comment>
<comment type="caution">
    <text evidence="12">The sequence shown here is derived from an EMBL/GenBank/DDBJ whole genome shotgun (WGS) entry which is preliminary data.</text>
</comment>
<dbReference type="OrthoDB" id="9909019at2759"/>
<keyword evidence="4 10" id="KW-1133">Transmembrane helix</keyword>
<name>A0A1V6PAN7_PENDC</name>
<keyword evidence="2 10" id="KW-0808">Transferase</keyword>
<keyword evidence="3 10" id="KW-0812">Transmembrane</keyword>
<dbReference type="InterPro" id="IPR039859">
    <property type="entry name" value="PFA4/ZDH16/20/ERF2-like"/>
</dbReference>
<evidence type="ECO:0000256" key="4">
    <source>
        <dbReference type="ARBA" id="ARBA00022989"/>
    </source>
</evidence>
<evidence type="ECO:0000256" key="10">
    <source>
        <dbReference type="RuleBase" id="RU079119"/>
    </source>
</evidence>
<protein>
    <recommendedName>
        <fullName evidence="10">Palmitoyltransferase</fullName>
        <ecNumber evidence="10">2.3.1.225</ecNumber>
    </recommendedName>
</protein>
<evidence type="ECO:0000313" key="12">
    <source>
        <dbReference type="EMBL" id="OQD74088.1"/>
    </source>
</evidence>
<sequence length="401" mass="46032">MGALRTVILVILGISSLTFIALFGRLPAFRKTPIAFLYRLLWVYTPNSIAFVDSRLLDGHLTRIWNRSGRYILRENHPLVLIFFVGLLAIGEYFFLPTAWPRMSMVHKYLALGLVTIPYVLIYKCVVTKSFITSQNHEEEMKRYPYDCAIFYPGHRCRTCQFLKPARSKHCNICRACISRHDHHCVWLMNCVGAHNYVYFLSLLLSLSFLLTYGTWLGHSLLSQTLQEIVPPEYQAAMKGWSMYFNIWAIVITADAKIGTVTLLMLMTAPLAVAFLTYHTYLIWAGMTTNESSKWSGWKCDVEDDMAFKAERSQIPGASRNVDLADQPWPVVSDQILGYIMDVDSNDIYYPGSDHREPDSHRDIPNSPWKLTSMADIENIYDLGFWNNLRDSVGLSVRQKP</sequence>
<evidence type="ECO:0000313" key="13">
    <source>
        <dbReference type="Proteomes" id="UP000191522"/>
    </source>
</evidence>
<feature type="domain" description="Palmitoyltransferase DHHC" evidence="11">
    <location>
        <begin position="154"/>
        <end position="295"/>
    </location>
</feature>
<dbReference type="GO" id="GO:0016020">
    <property type="term" value="C:membrane"/>
    <property type="evidence" value="ECO:0007669"/>
    <property type="project" value="UniProtKB-SubCell"/>
</dbReference>
<evidence type="ECO:0000256" key="9">
    <source>
        <dbReference type="ARBA" id="ARBA00048048"/>
    </source>
</evidence>
<keyword evidence="6" id="KW-0564">Palmitate</keyword>
<dbReference type="GO" id="GO:0019706">
    <property type="term" value="F:protein-cysteine S-palmitoyltransferase activity"/>
    <property type="evidence" value="ECO:0007669"/>
    <property type="project" value="UniProtKB-EC"/>
</dbReference>
<dbReference type="PANTHER" id="PTHR22883">
    <property type="entry name" value="ZINC FINGER DHHC DOMAIN CONTAINING PROTEIN"/>
    <property type="match status" value="1"/>
</dbReference>
<comment type="similarity">
    <text evidence="10">Belongs to the DHHC palmitoyltransferase family.</text>
</comment>
<dbReference type="Proteomes" id="UP000191522">
    <property type="component" value="Unassembled WGS sequence"/>
</dbReference>
<proteinExistence type="inferred from homology"/>
<dbReference type="EC" id="2.3.1.225" evidence="10"/>
<dbReference type="OMA" id="HIYLIWA"/>
<evidence type="ECO:0000256" key="8">
    <source>
        <dbReference type="ARBA" id="ARBA00023315"/>
    </source>
</evidence>
<keyword evidence="8 10" id="KW-0012">Acyltransferase</keyword>
<organism evidence="12 13">
    <name type="scientific">Penicillium decumbens</name>
    <dbReference type="NCBI Taxonomy" id="69771"/>
    <lineage>
        <taxon>Eukaryota</taxon>
        <taxon>Fungi</taxon>
        <taxon>Dikarya</taxon>
        <taxon>Ascomycota</taxon>
        <taxon>Pezizomycotina</taxon>
        <taxon>Eurotiomycetes</taxon>
        <taxon>Eurotiomycetidae</taxon>
        <taxon>Eurotiales</taxon>
        <taxon>Aspergillaceae</taxon>
        <taxon>Penicillium</taxon>
    </lineage>
</organism>
<reference evidence="13" key="1">
    <citation type="journal article" date="2017" name="Nat. Microbiol.">
        <title>Global analysis of biosynthetic gene clusters reveals vast potential of secondary metabolite production in Penicillium species.</title>
        <authorList>
            <person name="Nielsen J.C."/>
            <person name="Grijseels S."/>
            <person name="Prigent S."/>
            <person name="Ji B."/>
            <person name="Dainat J."/>
            <person name="Nielsen K.F."/>
            <person name="Frisvad J.C."/>
            <person name="Workman M."/>
            <person name="Nielsen J."/>
        </authorList>
    </citation>
    <scope>NUCLEOTIDE SEQUENCE [LARGE SCALE GENOMIC DNA]</scope>
    <source>
        <strain evidence="13">IBT 11843</strain>
    </source>
</reference>
<evidence type="ECO:0000259" key="11">
    <source>
        <dbReference type="Pfam" id="PF01529"/>
    </source>
</evidence>
<dbReference type="PANTHER" id="PTHR22883:SF480">
    <property type="entry name" value="PALMITOYLTRANSFERASE SWF1"/>
    <property type="match status" value="1"/>
</dbReference>
<comment type="domain">
    <text evidence="10">The DHHC domain is required for palmitoyltransferase activity.</text>
</comment>
<dbReference type="GO" id="GO:0005794">
    <property type="term" value="C:Golgi apparatus"/>
    <property type="evidence" value="ECO:0007669"/>
    <property type="project" value="TreeGrafter"/>
</dbReference>
<feature type="transmembrane region" description="Helical" evidence="10">
    <location>
        <begin position="7"/>
        <end position="24"/>
    </location>
</feature>
<dbReference type="PROSITE" id="PS50216">
    <property type="entry name" value="DHHC"/>
    <property type="match status" value="1"/>
</dbReference>
<keyword evidence="7" id="KW-0449">Lipoprotein</keyword>
<evidence type="ECO:0000256" key="1">
    <source>
        <dbReference type="ARBA" id="ARBA00004141"/>
    </source>
</evidence>
<dbReference type="InterPro" id="IPR001594">
    <property type="entry name" value="Palmitoyltrfase_DHHC"/>
</dbReference>
<accession>A0A1V6PAN7</accession>
<evidence type="ECO:0000256" key="7">
    <source>
        <dbReference type="ARBA" id="ARBA00023288"/>
    </source>
</evidence>
<keyword evidence="13" id="KW-1185">Reference proteome</keyword>
<feature type="transmembrane region" description="Helical" evidence="10">
    <location>
        <begin position="36"/>
        <end position="57"/>
    </location>
</feature>
<comment type="catalytic activity">
    <reaction evidence="9 10">
        <text>L-cysteinyl-[protein] + hexadecanoyl-CoA = S-hexadecanoyl-L-cysteinyl-[protein] + CoA</text>
        <dbReference type="Rhea" id="RHEA:36683"/>
        <dbReference type="Rhea" id="RHEA-COMP:10131"/>
        <dbReference type="Rhea" id="RHEA-COMP:11032"/>
        <dbReference type="ChEBI" id="CHEBI:29950"/>
        <dbReference type="ChEBI" id="CHEBI:57287"/>
        <dbReference type="ChEBI" id="CHEBI:57379"/>
        <dbReference type="ChEBI" id="CHEBI:74151"/>
        <dbReference type="EC" id="2.3.1.225"/>
    </reaction>
</comment>
<evidence type="ECO:0000256" key="2">
    <source>
        <dbReference type="ARBA" id="ARBA00022679"/>
    </source>
</evidence>
<dbReference type="GO" id="GO:0005783">
    <property type="term" value="C:endoplasmic reticulum"/>
    <property type="evidence" value="ECO:0007669"/>
    <property type="project" value="TreeGrafter"/>
</dbReference>